<reference evidence="3" key="1">
    <citation type="submission" date="2021-01" db="EMBL/GenBank/DDBJ databases">
        <authorList>
            <person name="Corre E."/>
            <person name="Pelletier E."/>
            <person name="Niang G."/>
            <person name="Scheremetjew M."/>
            <person name="Finn R."/>
            <person name="Kale V."/>
            <person name="Holt S."/>
            <person name="Cochrane G."/>
            <person name="Meng A."/>
            <person name="Brown T."/>
            <person name="Cohen L."/>
        </authorList>
    </citation>
    <scope>NUCLEOTIDE SEQUENCE</scope>
    <source>
        <strain evidence="3">CCMP281</strain>
    </source>
</reference>
<evidence type="ECO:0000256" key="2">
    <source>
        <dbReference type="SAM" id="SignalP"/>
    </source>
</evidence>
<dbReference type="GO" id="GO:0005765">
    <property type="term" value="C:lysosomal membrane"/>
    <property type="evidence" value="ECO:0007669"/>
    <property type="project" value="TreeGrafter"/>
</dbReference>
<gene>
    <name evidence="3" type="ORF">HERI1096_LOCUS36298</name>
</gene>
<dbReference type="GO" id="GO:0042500">
    <property type="term" value="F:aspartic endopeptidase activity, intramembrane cleaving"/>
    <property type="evidence" value="ECO:0007669"/>
    <property type="project" value="InterPro"/>
</dbReference>
<keyword evidence="1" id="KW-0472">Membrane</keyword>
<dbReference type="GO" id="GO:0098554">
    <property type="term" value="C:cytoplasmic side of endoplasmic reticulum membrane"/>
    <property type="evidence" value="ECO:0007669"/>
    <property type="project" value="TreeGrafter"/>
</dbReference>
<dbReference type="InterPro" id="IPR007369">
    <property type="entry name" value="Peptidase_A22B_SPP"/>
</dbReference>
<feature type="transmembrane region" description="Helical" evidence="1">
    <location>
        <begin position="203"/>
        <end position="220"/>
    </location>
</feature>
<feature type="chain" id="PRO_5031175735" description="Peptidase A22B, signal peptide peptidase" evidence="2">
    <location>
        <begin position="28"/>
        <end position="318"/>
    </location>
</feature>
<dbReference type="GO" id="GO:0030660">
    <property type="term" value="C:Golgi-associated vesicle membrane"/>
    <property type="evidence" value="ECO:0007669"/>
    <property type="project" value="TreeGrafter"/>
</dbReference>
<dbReference type="EMBL" id="HBHX01065552">
    <property type="protein sequence ID" value="CAE0146347.1"/>
    <property type="molecule type" value="Transcribed_RNA"/>
</dbReference>
<dbReference type="PANTHER" id="PTHR12174:SF103">
    <property type="entry name" value="INTRAMEMBRANE PROTEASE (IMPAS) FAMILY"/>
    <property type="match status" value="1"/>
</dbReference>
<proteinExistence type="predicted"/>
<organism evidence="3">
    <name type="scientific">Haptolina ericina</name>
    <dbReference type="NCBI Taxonomy" id="156174"/>
    <lineage>
        <taxon>Eukaryota</taxon>
        <taxon>Haptista</taxon>
        <taxon>Haptophyta</taxon>
        <taxon>Prymnesiophyceae</taxon>
        <taxon>Prymnesiales</taxon>
        <taxon>Prymnesiaceae</taxon>
        <taxon>Haptolina</taxon>
    </lineage>
</organism>
<dbReference type="GO" id="GO:0098553">
    <property type="term" value="C:lumenal side of endoplasmic reticulum membrane"/>
    <property type="evidence" value="ECO:0007669"/>
    <property type="project" value="TreeGrafter"/>
</dbReference>
<keyword evidence="2" id="KW-0732">Signal</keyword>
<feature type="transmembrane region" description="Helical" evidence="1">
    <location>
        <begin position="170"/>
        <end position="191"/>
    </location>
</feature>
<accession>A0A7S3BW71</accession>
<dbReference type="PANTHER" id="PTHR12174">
    <property type="entry name" value="SIGNAL PEPTIDE PEPTIDASE"/>
    <property type="match status" value="1"/>
</dbReference>
<evidence type="ECO:0000256" key="1">
    <source>
        <dbReference type="SAM" id="Phobius"/>
    </source>
</evidence>
<feature type="transmembrane region" description="Helical" evidence="1">
    <location>
        <begin position="101"/>
        <end position="123"/>
    </location>
</feature>
<evidence type="ECO:0000313" key="3">
    <source>
        <dbReference type="EMBL" id="CAE0146347.1"/>
    </source>
</evidence>
<name>A0A7S3BW71_9EUKA</name>
<feature type="signal peptide" evidence="2">
    <location>
        <begin position="1"/>
        <end position="27"/>
    </location>
</feature>
<sequence>MFFYDIFMVFISPLLFHQSVMVTVALAGEPTEAIDTWGKCTRTERERMPMLMLIPRLSPSAPADLADSYPPTHQPLHLPPPPPSFGDAQSWQSLSFHLSGAAGAFSMIGLGDIVLPALALAFARRMDLALADKSTALALSVAAAKAAAKRLPPPHAPAAAGCVMCPRLDYYGWAVMGYALGLAITLAANTYGWTFNGVQGQPALMYLVPCVLGSQLLVAWTRGELLAVWTGSPLPQSSSTGSRLLCNGCRVPLHLDAVCWSDPTQDVDFCQPCYAALPAGSRPSLTSMRVRQRCCTPPDDRPDGGPIGAKFSSCRTLL</sequence>
<protein>
    <recommendedName>
        <fullName evidence="4">Peptidase A22B, signal peptide peptidase</fullName>
    </recommendedName>
</protein>
<dbReference type="AlphaFoldDB" id="A0A7S3BW71"/>
<keyword evidence="1" id="KW-1133">Transmembrane helix</keyword>
<evidence type="ECO:0008006" key="4">
    <source>
        <dbReference type="Google" id="ProtNLM"/>
    </source>
</evidence>
<dbReference type="Pfam" id="PF04258">
    <property type="entry name" value="Peptidase_A22B"/>
    <property type="match status" value="2"/>
</dbReference>
<keyword evidence="1" id="KW-0812">Transmembrane</keyword>
<dbReference type="GO" id="GO:0033619">
    <property type="term" value="P:membrane protein proteolysis"/>
    <property type="evidence" value="ECO:0007669"/>
    <property type="project" value="TreeGrafter"/>
</dbReference>